<dbReference type="AlphaFoldDB" id="A0A1X7UYM2"/>
<protein>
    <recommendedName>
        <fullName evidence="5">Ribosome assembly factor mrt4</fullName>
    </recommendedName>
</protein>
<dbReference type="Pfam" id="PF17777">
    <property type="entry name" value="RL10P_insert"/>
    <property type="match status" value="1"/>
</dbReference>
<comment type="subcellular location">
    <subcellularLocation>
        <location evidence="5">Cytoplasm</location>
    </subcellularLocation>
    <subcellularLocation>
        <location evidence="5">Nucleus</location>
        <location evidence="5">Nucleolus</location>
    </subcellularLocation>
</comment>
<organism evidence="7">
    <name type="scientific">Amphimedon queenslandica</name>
    <name type="common">Sponge</name>
    <dbReference type="NCBI Taxonomy" id="400682"/>
    <lineage>
        <taxon>Eukaryota</taxon>
        <taxon>Metazoa</taxon>
        <taxon>Porifera</taxon>
        <taxon>Demospongiae</taxon>
        <taxon>Heteroscleromorpha</taxon>
        <taxon>Haplosclerida</taxon>
        <taxon>Niphatidae</taxon>
        <taxon>Amphimedon</taxon>
    </lineage>
</organism>
<comment type="subunit">
    <text evidence="5">Associates with the pre-60S ribosomal particle.</text>
</comment>
<dbReference type="GO" id="GO:0000027">
    <property type="term" value="P:ribosomal large subunit assembly"/>
    <property type="evidence" value="ECO:0007669"/>
    <property type="project" value="InterPro"/>
</dbReference>
<evidence type="ECO:0000313" key="7">
    <source>
        <dbReference type="EnsemblMetazoa" id="Aqu2.1.32609_001"/>
    </source>
</evidence>
<keyword evidence="8" id="KW-1185">Reference proteome</keyword>
<evidence type="ECO:0000256" key="5">
    <source>
        <dbReference type="RuleBase" id="RU364039"/>
    </source>
</evidence>
<dbReference type="GO" id="GO:0000956">
    <property type="term" value="P:nuclear-transcribed mRNA catabolic process"/>
    <property type="evidence" value="ECO:0007669"/>
    <property type="project" value="TreeGrafter"/>
</dbReference>
<dbReference type="GO" id="GO:0006364">
    <property type="term" value="P:rRNA processing"/>
    <property type="evidence" value="ECO:0007669"/>
    <property type="project" value="TreeGrafter"/>
</dbReference>
<sequence>MPKSKRNRVYSLTNTRKKGSERKASLLQDVRDCCDQYSNLYVFSVENMRNSKLKDVRTQWKHSRFFLGKNRVMQLALGNDEAQEYKEGLHKIANFLRGNVGLLFTNEDNSLVKSWFESYYEMDYARSGFVAEQRIALEEGPLDQFTHSIEPHLRSLGLPTKLEKGKVILLQDHVVCSPGDTLTPEQARILKLLGFPLAKFEVRLLAHWYKDGSVTRLSDHTPCGGYNSHDEEEEPEE</sequence>
<dbReference type="GO" id="GO:0003723">
    <property type="term" value="F:RNA binding"/>
    <property type="evidence" value="ECO:0007669"/>
    <property type="project" value="TreeGrafter"/>
</dbReference>
<evidence type="ECO:0000256" key="2">
    <source>
        <dbReference type="ARBA" id="ARBA00008889"/>
    </source>
</evidence>
<dbReference type="STRING" id="400682.A0A1X7UYM2"/>
<name>A0A1X7UYM2_AMPQE</name>
<dbReference type="OrthoDB" id="10262308at2759"/>
<dbReference type="Pfam" id="PF00466">
    <property type="entry name" value="Ribosomal_L10"/>
    <property type="match status" value="1"/>
</dbReference>
<evidence type="ECO:0000256" key="1">
    <source>
        <dbReference type="ARBA" id="ARBA00004046"/>
    </source>
</evidence>
<dbReference type="GO" id="GO:0005737">
    <property type="term" value="C:cytoplasm"/>
    <property type="evidence" value="ECO:0007669"/>
    <property type="project" value="UniProtKB-SubCell"/>
</dbReference>
<dbReference type="InterPro" id="IPR043164">
    <property type="entry name" value="Ribosomal_uL10-like_insert_sf"/>
</dbReference>
<dbReference type="FunFam" id="3.90.105.20:FF:000003">
    <property type="entry name" value="Ribosome assembly factor mrt4"/>
    <property type="match status" value="1"/>
</dbReference>
<feature type="domain" description="Large ribosomal subunit protein uL10-like insertion" evidence="6">
    <location>
        <begin position="125"/>
        <end position="194"/>
    </location>
</feature>
<dbReference type="EnsemblMetazoa" id="XM_019996160.1">
    <property type="protein sequence ID" value="XP_019851719.1"/>
    <property type="gene ID" value="LOC100638260"/>
</dbReference>
<comment type="function">
    <text evidence="1 5">Component of the ribosome assembly machinery. Nuclear paralog of the ribosomal protein P0, it binds pre-60S subunits at an early stage of assembly in the nucleolus, and is replaced by P0 in cytoplasmic pre-60S subunits and mature 80S ribosomes.</text>
</comment>
<dbReference type="InterPro" id="IPR043141">
    <property type="entry name" value="Ribosomal_uL10-like_sf"/>
</dbReference>
<dbReference type="GO" id="GO:0005730">
    <property type="term" value="C:nucleolus"/>
    <property type="evidence" value="ECO:0007669"/>
    <property type="project" value="UniProtKB-SubCell"/>
</dbReference>
<keyword evidence="5" id="KW-0690">Ribosome biogenesis</keyword>
<dbReference type="InterPro" id="IPR040637">
    <property type="entry name" value="Ribosomal_uL10-like_insert"/>
</dbReference>
<dbReference type="InterPro" id="IPR001790">
    <property type="entry name" value="Ribosomal_uL10"/>
</dbReference>
<comment type="similarity">
    <text evidence="2 5">Belongs to the universal ribosomal protein uL10 family.</text>
</comment>
<evidence type="ECO:0000256" key="3">
    <source>
        <dbReference type="ARBA" id="ARBA00022490"/>
    </source>
</evidence>
<dbReference type="CDD" id="cd05796">
    <property type="entry name" value="Ribosomal_P0_like"/>
    <property type="match status" value="1"/>
</dbReference>
<dbReference type="KEGG" id="aqu:100638260"/>
<dbReference type="Proteomes" id="UP000007879">
    <property type="component" value="Unassembled WGS sequence"/>
</dbReference>
<dbReference type="Gene3D" id="3.90.105.20">
    <property type="match status" value="1"/>
</dbReference>
<reference evidence="7" key="2">
    <citation type="submission" date="2017-05" db="UniProtKB">
        <authorList>
            <consortium name="EnsemblMetazoa"/>
        </authorList>
    </citation>
    <scope>IDENTIFICATION</scope>
</reference>
<dbReference type="InterPro" id="IPR051742">
    <property type="entry name" value="Ribosome_Assembly_uL10"/>
</dbReference>
<gene>
    <name evidence="7" type="primary">100638260</name>
</gene>
<evidence type="ECO:0000259" key="6">
    <source>
        <dbReference type="Pfam" id="PF17777"/>
    </source>
</evidence>
<dbReference type="PANTHER" id="PTHR45841:SF1">
    <property type="entry name" value="MRNA TURNOVER PROTEIN 4 HOMOLOG"/>
    <property type="match status" value="1"/>
</dbReference>
<dbReference type="FunFam" id="3.30.70.1730:FF:000004">
    <property type="entry name" value="Ribosome assembly factor mrt4"/>
    <property type="match status" value="1"/>
</dbReference>
<dbReference type="InParanoid" id="A0A1X7UYM2"/>
<dbReference type="PANTHER" id="PTHR45841">
    <property type="entry name" value="MRNA TURNOVER PROTEIN 4 MRTO4"/>
    <property type="match status" value="1"/>
</dbReference>
<evidence type="ECO:0000313" key="8">
    <source>
        <dbReference type="Proteomes" id="UP000007879"/>
    </source>
</evidence>
<evidence type="ECO:0000256" key="4">
    <source>
        <dbReference type="ARBA" id="ARBA00023242"/>
    </source>
</evidence>
<reference evidence="8" key="1">
    <citation type="journal article" date="2010" name="Nature">
        <title>The Amphimedon queenslandica genome and the evolution of animal complexity.</title>
        <authorList>
            <person name="Srivastava M."/>
            <person name="Simakov O."/>
            <person name="Chapman J."/>
            <person name="Fahey B."/>
            <person name="Gauthier M.E."/>
            <person name="Mitros T."/>
            <person name="Richards G.S."/>
            <person name="Conaco C."/>
            <person name="Dacre M."/>
            <person name="Hellsten U."/>
            <person name="Larroux C."/>
            <person name="Putnam N.H."/>
            <person name="Stanke M."/>
            <person name="Adamska M."/>
            <person name="Darling A."/>
            <person name="Degnan S.M."/>
            <person name="Oakley T.H."/>
            <person name="Plachetzki D.C."/>
            <person name="Zhai Y."/>
            <person name="Adamski M."/>
            <person name="Calcino A."/>
            <person name="Cummins S.F."/>
            <person name="Goodstein D.M."/>
            <person name="Harris C."/>
            <person name="Jackson D.J."/>
            <person name="Leys S.P."/>
            <person name="Shu S."/>
            <person name="Woodcroft B.J."/>
            <person name="Vervoort M."/>
            <person name="Kosik K.S."/>
            <person name="Manning G."/>
            <person name="Degnan B.M."/>
            <person name="Rokhsar D.S."/>
        </authorList>
    </citation>
    <scope>NUCLEOTIDE SEQUENCE [LARGE SCALE GENOMIC DNA]</scope>
</reference>
<keyword evidence="4 5" id="KW-0539">Nucleus</keyword>
<dbReference type="EnsemblMetazoa" id="Aqu2.1.32609_001">
    <property type="protein sequence ID" value="Aqu2.1.32609_001"/>
    <property type="gene ID" value="Aqu2.1.32609"/>
</dbReference>
<keyword evidence="3 5" id="KW-0963">Cytoplasm</keyword>
<dbReference type="InterPro" id="IPR033867">
    <property type="entry name" value="Mrt4"/>
</dbReference>
<dbReference type="Gene3D" id="3.30.70.1730">
    <property type="match status" value="1"/>
</dbReference>
<accession>A0A1X7UYM2</accession>
<dbReference type="SUPFAM" id="SSF160369">
    <property type="entry name" value="Ribosomal protein L10-like"/>
    <property type="match status" value="1"/>
</dbReference>
<dbReference type="GO" id="GO:0030687">
    <property type="term" value="C:preribosome, large subunit precursor"/>
    <property type="evidence" value="ECO:0007669"/>
    <property type="project" value="TreeGrafter"/>
</dbReference>
<proteinExistence type="inferred from homology"/>
<dbReference type="eggNOG" id="KOG0816">
    <property type="taxonomic scope" value="Eukaryota"/>
</dbReference>